<sequence>MSIRYIDFRPPLAADSVPQTSDPPVCQHIRSLMATDLLPAPDRTLNARELFQGTALELFVSLNQDPLCLLAFIDLTGIPVAGIAYEIDELTGRANPVRGGRAFADIYAAQCPAEAAFAVAEQVCRGRFQQPTEGEEGADEHDRAEARFRPGKMIVLLTDPPPPDRTPWKVGANRRLGSASKPRTG</sequence>
<evidence type="ECO:0000313" key="3">
    <source>
        <dbReference type="Proteomes" id="UP000464178"/>
    </source>
</evidence>
<dbReference type="Proteomes" id="UP000464178">
    <property type="component" value="Chromosome"/>
</dbReference>
<dbReference type="AlphaFoldDB" id="A0A6P2CRZ7"/>
<name>A0A6P2CRZ7_9BACT</name>
<evidence type="ECO:0000313" key="2">
    <source>
        <dbReference type="EMBL" id="VTR91701.1"/>
    </source>
</evidence>
<dbReference type="KEGG" id="gms:SOIL9_60130"/>
<protein>
    <submittedName>
        <fullName evidence="2">Uncharacterized protein</fullName>
    </submittedName>
</protein>
<organism evidence="2 3">
    <name type="scientific">Gemmata massiliana</name>
    <dbReference type="NCBI Taxonomy" id="1210884"/>
    <lineage>
        <taxon>Bacteria</taxon>
        <taxon>Pseudomonadati</taxon>
        <taxon>Planctomycetota</taxon>
        <taxon>Planctomycetia</taxon>
        <taxon>Gemmatales</taxon>
        <taxon>Gemmataceae</taxon>
        <taxon>Gemmata</taxon>
    </lineage>
</organism>
<proteinExistence type="predicted"/>
<accession>A0A6P2CRZ7</accession>
<gene>
    <name evidence="2" type="ORF">SOIL9_60130</name>
</gene>
<feature type="region of interest" description="Disordered" evidence="1">
    <location>
        <begin position="154"/>
        <end position="185"/>
    </location>
</feature>
<keyword evidence="3" id="KW-1185">Reference proteome</keyword>
<dbReference type="RefSeq" id="WP_162666660.1">
    <property type="nucleotide sequence ID" value="NZ_LR593886.1"/>
</dbReference>
<dbReference type="EMBL" id="LR593886">
    <property type="protein sequence ID" value="VTR91701.1"/>
    <property type="molecule type" value="Genomic_DNA"/>
</dbReference>
<reference evidence="2 3" key="1">
    <citation type="submission" date="2019-05" db="EMBL/GenBank/DDBJ databases">
        <authorList>
            <consortium name="Science for Life Laboratories"/>
        </authorList>
    </citation>
    <scope>NUCLEOTIDE SEQUENCE [LARGE SCALE GENOMIC DNA]</scope>
    <source>
        <strain evidence="2">Soil9</strain>
    </source>
</reference>
<evidence type="ECO:0000256" key="1">
    <source>
        <dbReference type="SAM" id="MobiDB-lite"/>
    </source>
</evidence>